<dbReference type="PANTHER" id="PTHR31446">
    <property type="entry name" value="ACID PHOSPHATASE/VANADIUM-DEPENDENT HALOPEROXIDASE-RELATED PROTEIN"/>
    <property type="match status" value="1"/>
</dbReference>
<name>A0A061SCM6_9CHLO</name>
<feature type="transmembrane region" description="Helical" evidence="1">
    <location>
        <begin position="13"/>
        <end position="38"/>
    </location>
</feature>
<proteinExistence type="predicted"/>
<dbReference type="PANTHER" id="PTHR31446:SF29">
    <property type="entry name" value="ACID PHOSPHATASE_VANADIUM-DEPENDENT HALOPEROXIDASE-RELATED PROTEIN"/>
    <property type="match status" value="1"/>
</dbReference>
<evidence type="ECO:0000256" key="1">
    <source>
        <dbReference type="SAM" id="Phobius"/>
    </source>
</evidence>
<sequence>MNVSHGSGSHTDFILSSAGISGILTNGAFLSAFAAFATAQIAKVFTYWYREGRWDLTRIVGSGGMPSSHSALVLGLTASVGTSNGTDSQLFAVCLVLSLVVMYDACGVRLQAGRHAGVLNQIISELPPDHPISDMRPLRDSIGHTALQVVCGAVVGMVIGYVTQVSIDAVLEDSRGGGGGSGAPPPSEVRFR</sequence>
<evidence type="ECO:0000313" key="2">
    <source>
        <dbReference type="EMBL" id="JAC80506.1"/>
    </source>
</evidence>
<evidence type="ECO:0008006" key="3">
    <source>
        <dbReference type="Google" id="ProtNLM"/>
    </source>
</evidence>
<organism evidence="2">
    <name type="scientific">Tetraselmis sp. GSL018</name>
    <dbReference type="NCBI Taxonomy" id="582737"/>
    <lineage>
        <taxon>Eukaryota</taxon>
        <taxon>Viridiplantae</taxon>
        <taxon>Chlorophyta</taxon>
        <taxon>core chlorophytes</taxon>
        <taxon>Chlorodendrophyceae</taxon>
        <taxon>Chlorodendrales</taxon>
        <taxon>Chlorodendraceae</taxon>
        <taxon>Tetraselmis</taxon>
    </lineage>
</organism>
<feature type="non-terminal residue" evidence="2">
    <location>
        <position position="192"/>
    </location>
</feature>
<gene>
    <name evidence="2" type="primary">K09775</name>
    <name evidence="2" type="ORF">TSPGSL018_10117</name>
</gene>
<dbReference type="Pfam" id="PF02681">
    <property type="entry name" value="DUF212"/>
    <property type="match status" value="1"/>
</dbReference>
<keyword evidence="1" id="KW-0472">Membrane</keyword>
<keyword evidence="1" id="KW-1133">Transmembrane helix</keyword>
<dbReference type="AlphaFoldDB" id="A0A061SCM6"/>
<dbReference type="EMBL" id="GBEZ01004738">
    <property type="protein sequence ID" value="JAC80506.1"/>
    <property type="molecule type" value="Transcribed_RNA"/>
</dbReference>
<keyword evidence="1" id="KW-0812">Transmembrane</keyword>
<accession>A0A061SCM6</accession>
<protein>
    <recommendedName>
        <fullName evidence="3">Acid phosphatase/vanadium-dependent haloperoxidase-related protein</fullName>
    </recommendedName>
</protein>
<reference evidence="2" key="1">
    <citation type="submission" date="2014-05" db="EMBL/GenBank/DDBJ databases">
        <title>The transcriptome of the halophilic microalga Tetraselmis sp. GSL018 isolated from the Great Salt Lake, Utah.</title>
        <authorList>
            <person name="Jinkerson R.E."/>
            <person name="D'Adamo S."/>
            <person name="Posewitz M.C."/>
        </authorList>
    </citation>
    <scope>NUCLEOTIDE SEQUENCE</scope>
    <source>
        <strain evidence="2">GSL018</strain>
    </source>
</reference>
<dbReference type="InterPro" id="IPR003832">
    <property type="entry name" value="DUF212"/>
</dbReference>